<dbReference type="AlphaFoldDB" id="A0ABD3KIU1"/>
<evidence type="ECO:0000256" key="6">
    <source>
        <dbReference type="ARBA" id="ARBA00023163"/>
    </source>
</evidence>
<feature type="region of interest" description="Disordered" evidence="9">
    <location>
        <begin position="14"/>
        <end position="54"/>
    </location>
</feature>
<keyword evidence="6" id="KW-0804">Transcription</keyword>
<dbReference type="Proteomes" id="UP001634007">
    <property type="component" value="Unassembled WGS sequence"/>
</dbReference>
<dbReference type="InterPro" id="IPR036236">
    <property type="entry name" value="Znf_C2H2_sf"/>
</dbReference>
<evidence type="ECO:0000259" key="10">
    <source>
        <dbReference type="PROSITE" id="PS50157"/>
    </source>
</evidence>
<feature type="compositionally biased region" description="Low complexity" evidence="9">
    <location>
        <begin position="195"/>
        <end position="204"/>
    </location>
</feature>
<dbReference type="PROSITE" id="PS50157">
    <property type="entry name" value="ZINC_FINGER_C2H2_2"/>
    <property type="match status" value="1"/>
</dbReference>
<dbReference type="GO" id="GO:0005634">
    <property type="term" value="C:nucleus"/>
    <property type="evidence" value="ECO:0007669"/>
    <property type="project" value="UniProtKB-SubCell"/>
</dbReference>
<keyword evidence="4" id="KW-0862">Zinc</keyword>
<feature type="compositionally biased region" description="Polar residues" evidence="9">
    <location>
        <begin position="24"/>
        <end position="50"/>
    </location>
</feature>
<keyword evidence="3 8" id="KW-0863">Zinc-finger</keyword>
<reference evidence="11 12" key="1">
    <citation type="submission" date="2024-11" db="EMBL/GenBank/DDBJ databases">
        <title>Chromosome-level genome assembly of Eucalyptus globulus Labill. provides insights into its genome evolution.</title>
        <authorList>
            <person name="Li X."/>
        </authorList>
    </citation>
    <scope>NUCLEOTIDE SEQUENCE [LARGE SCALE GENOMIC DNA]</scope>
    <source>
        <strain evidence="11">CL2024</strain>
        <tissue evidence="11">Fresh tender leaves</tissue>
    </source>
</reference>
<evidence type="ECO:0000313" key="12">
    <source>
        <dbReference type="Proteomes" id="UP001634007"/>
    </source>
</evidence>
<gene>
    <name evidence="11" type="ORF">ACJRO7_019350</name>
</gene>
<evidence type="ECO:0000256" key="8">
    <source>
        <dbReference type="PROSITE-ProRule" id="PRU00042"/>
    </source>
</evidence>
<proteinExistence type="predicted"/>
<dbReference type="EMBL" id="JBJKBG010000005">
    <property type="protein sequence ID" value="KAL3737811.1"/>
    <property type="molecule type" value="Genomic_DNA"/>
</dbReference>
<dbReference type="InterPro" id="IPR013087">
    <property type="entry name" value="Znf_C2H2_type"/>
</dbReference>
<keyword evidence="5" id="KW-0805">Transcription regulation</keyword>
<dbReference type="Gene3D" id="3.30.160.60">
    <property type="entry name" value="Classic Zinc Finger"/>
    <property type="match status" value="1"/>
</dbReference>
<dbReference type="PANTHER" id="PTHR45801:SF5">
    <property type="entry name" value="OS05G0286100 PROTEIN"/>
    <property type="match status" value="1"/>
</dbReference>
<dbReference type="GO" id="GO:0008270">
    <property type="term" value="F:zinc ion binding"/>
    <property type="evidence" value="ECO:0007669"/>
    <property type="project" value="UniProtKB-KW"/>
</dbReference>
<evidence type="ECO:0000256" key="3">
    <source>
        <dbReference type="ARBA" id="ARBA00022771"/>
    </source>
</evidence>
<evidence type="ECO:0000313" key="11">
    <source>
        <dbReference type="EMBL" id="KAL3737811.1"/>
    </source>
</evidence>
<organism evidence="11 12">
    <name type="scientific">Eucalyptus globulus</name>
    <name type="common">Tasmanian blue gum</name>
    <dbReference type="NCBI Taxonomy" id="34317"/>
    <lineage>
        <taxon>Eukaryota</taxon>
        <taxon>Viridiplantae</taxon>
        <taxon>Streptophyta</taxon>
        <taxon>Embryophyta</taxon>
        <taxon>Tracheophyta</taxon>
        <taxon>Spermatophyta</taxon>
        <taxon>Magnoliopsida</taxon>
        <taxon>eudicotyledons</taxon>
        <taxon>Gunneridae</taxon>
        <taxon>Pentapetalae</taxon>
        <taxon>rosids</taxon>
        <taxon>malvids</taxon>
        <taxon>Myrtales</taxon>
        <taxon>Myrtaceae</taxon>
        <taxon>Myrtoideae</taxon>
        <taxon>Eucalypteae</taxon>
        <taxon>Eucalyptus</taxon>
    </lineage>
</organism>
<keyword evidence="2" id="KW-0479">Metal-binding</keyword>
<feature type="region of interest" description="Disordered" evidence="9">
    <location>
        <begin position="157"/>
        <end position="220"/>
    </location>
</feature>
<evidence type="ECO:0000256" key="2">
    <source>
        <dbReference type="ARBA" id="ARBA00022723"/>
    </source>
</evidence>
<feature type="domain" description="C2H2-type" evidence="10">
    <location>
        <begin position="78"/>
        <end position="105"/>
    </location>
</feature>
<name>A0ABD3KIU1_EUCGL</name>
<dbReference type="Pfam" id="PF13912">
    <property type="entry name" value="zf-C2H2_6"/>
    <property type="match status" value="1"/>
</dbReference>
<feature type="compositionally biased region" description="Low complexity" evidence="9">
    <location>
        <begin position="157"/>
        <end position="175"/>
    </location>
</feature>
<keyword evidence="7" id="KW-0539">Nucleus</keyword>
<evidence type="ECO:0000256" key="1">
    <source>
        <dbReference type="ARBA" id="ARBA00004123"/>
    </source>
</evidence>
<dbReference type="InterPro" id="IPR052426">
    <property type="entry name" value="Plant_dev_regulator"/>
</dbReference>
<accession>A0ABD3KIU1</accession>
<evidence type="ECO:0000256" key="5">
    <source>
        <dbReference type="ARBA" id="ARBA00023015"/>
    </source>
</evidence>
<comment type="caution">
    <text evidence="11">The sequence shown here is derived from an EMBL/GenBank/DDBJ whole genome shotgun (WGS) entry which is preliminary data.</text>
</comment>
<evidence type="ECO:0000256" key="9">
    <source>
        <dbReference type="SAM" id="MobiDB-lite"/>
    </source>
</evidence>
<dbReference type="SUPFAM" id="SSF57667">
    <property type="entry name" value="beta-beta-alpha zinc fingers"/>
    <property type="match status" value="1"/>
</dbReference>
<evidence type="ECO:0000256" key="7">
    <source>
        <dbReference type="ARBA" id="ARBA00023242"/>
    </source>
</evidence>
<protein>
    <recommendedName>
        <fullName evidence="10">C2H2-type domain-containing protein</fullName>
    </recommendedName>
</protein>
<keyword evidence="12" id="KW-1185">Reference proteome</keyword>
<comment type="subcellular location">
    <subcellularLocation>
        <location evidence="1">Nucleus</location>
    </subcellularLocation>
</comment>
<dbReference type="PANTHER" id="PTHR45801">
    <property type="entry name" value="OS07G0101800 PROTEIN"/>
    <property type="match status" value="1"/>
</dbReference>
<sequence>MGIGLDDLLSLTSQAHKEARSQETQDQNQVTDPSSSSKNRSWMWNANQTQQDDDSWEVKAFAEDTRNMMGATWPPRSYTCTFCRREFRSAQALGGHMNVHRRDRARLHQSQSCPSSAAPLLVIPANEFVVNGGLCFPYPLPGPNGIFNTSSPPSTLLSVSPYPPNNNNFPSPSQSYTRKYDTAGSKSPKVDDTSNDSGDSAGDGLDLELRLGHGPAASPR</sequence>
<dbReference type="PROSITE" id="PS00028">
    <property type="entry name" value="ZINC_FINGER_C2H2_1"/>
    <property type="match status" value="1"/>
</dbReference>
<evidence type="ECO:0000256" key="4">
    <source>
        <dbReference type="ARBA" id="ARBA00022833"/>
    </source>
</evidence>
<dbReference type="SMART" id="SM00355">
    <property type="entry name" value="ZnF_C2H2"/>
    <property type="match status" value="1"/>
</dbReference>